<dbReference type="InterPro" id="IPR050136">
    <property type="entry name" value="FA_oxidation_alpha_subunit"/>
</dbReference>
<proteinExistence type="predicted"/>
<gene>
    <name evidence="2" type="ORF">J4727_14970</name>
</gene>
<dbReference type="GO" id="GO:0004300">
    <property type="term" value="F:enoyl-CoA hydratase activity"/>
    <property type="evidence" value="ECO:0007669"/>
    <property type="project" value="TreeGrafter"/>
</dbReference>
<dbReference type="Pfam" id="PF02737">
    <property type="entry name" value="3HCDH_N"/>
    <property type="match status" value="1"/>
</dbReference>
<accession>A0A939NKM3</accession>
<evidence type="ECO:0000259" key="1">
    <source>
        <dbReference type="Pfam" id="PF02737"/>
    </source>
</evidence>
<dbReference type="PANTHER" id="PTHR43612:SF3">
    <property type="entry name" value="TRIFUNCTIONAL ENZYME SUBUNIT ALPHA, MITOCHONDRIAL"/>
    <property type="match status" value="1"/>
</dbReference>
<dbReference type="InterPro" id="IPR036291">
    <property type="entry name" value="NAD(P)-bd_dom_sf"/>
</dbReference>
<dbReference type="EMBL" id="JAGETQ010000101">
    <property type="protein sequence ID" value="MBO1916414.1"/>
    <property type="molecule type" value="Genomic_DNA"/>
</dbReference>
<dbReference type="InterPro" id="IPR006176">
    <property type="entry name" value="3-OHacyl-CoA_DH_NAD-bd"/>
</dbReference>
<protein>
    <recommendedName>
        <fullName evidence="1">3-hydroxyacyl-CoA dehydrogenase NAD binding domain-containing protein</fullName>
    </recommendedName>
</protein>
<dbReference type="GO" id="GO:0070403">
    <property type="term" value="F:NAD+ binding"/>
    <property type="evidence" value="ECO:0007669"/>
    <property type="project" value="InterPro"/>
</dbReference>
<evidence type="ECO:0000313" key="3">
    <source>
        <dbReference type="Proteomes" id="UP000664477"/>
    </source>
</evidence>
<dbReference type="PANTHER" id="PTHR43612">
    <property type="entry name" value="TRIFUNCTIONAL ENZYME SUBUNIT ALPHA"/>
    <property type="match status" value="1"/>
</dbReference>
<evidence type="ECO:0000313" key="2">
    <source>
        <dbReference type="EMBL" id="MBO1916414.1"/>
    </source>
</evidence>
<dbReference type="GO" id="GO:0016509">
    <property type="term" value="F:long-chain (3S)-3-hydroxyacyl-CoA dehydrogenase (NAD+) activity"/>
    <property type="evidence" value="ECO:0007669"/>
    <property type="project" value="TreeGrafter"/>
</dbReference>
<reference evidence="2" key="1">
    <citation type="submission" date="2021-03" db="EMBL/GenBank/DDBJ databases">
        <title>Molecular epidemiology and mechanisms of colistin and carbapenem resistance in Enterobacteriaceae from clinical isolates, the environment and porcine samples in Pretoria, South Africa.</title>
        <authorList>
            <person name="Bogoshi D."/>
            <person name="Mbelle N.M."/>
            <person name="Naidoo V."/>
            <person name="Osei Sekyere J."/>
        </authorList>
    </citation>
    <scope>NUCLEOTIDE SEQUENCE</scope>
    <source>
        <strain evidence="2">C052</strain>
    </source>
</reference>
<dbReference type="Gene3D" id="3.40.50.720">
    <property type="entry name" value="NAD(P)-binding Rossmann-like Domain"/>
    <property type="match status" value="1"/>
</dbReference>
<comment type="caution">
    <text evidence="2">The sequence shown here is derived from an EMBL/GenBank/DDBJ whole genome shotgun (WGS) entry which is preliminary data.</text>
</comment>
<organism evidence="2 3">
    <name type="scientific">Providencia rettgeri</name>
    <dbReference type="NCBI Taxonomy" id="587"/>
    <lineage>
        <taxon>Bacteria</taxon>
        <taxon>Pseudomonadati</taxon>
        <taxon>Pseudomonadota</taxon>
        <taxon>Gammaproteobacteria</taxon>
        <taxon>Enterobacterales</taxon>
        <taxon>Morganellaceae</taxon>
        <taxon>Providencia</taxon>
    </lineage>
</organism>
<sequence length="71" mass="7981">MKDISDKGVTQALRYSWDLLTQRVIKRRLLARERAAVMARVSGTLSYQGLENANVIIEAVFEDLALNKNGC</sequence>
<name>A0A939NKM3_PRORE</name>
<dbReference type="GO" id="GO:0006635">
    <property type="term" value="P:fatty acid beta-oxidation"/>
    <property type="evidence" value="ECO:0007669"/>
    <property type="project" value="TreeGrafter"/>
</dbReference>
<dbReference type="Proteomes" id="UP000664477">
    <property type="component" value="Unassembled WGS sequence"/>
</dbReference>
<dbReference type="AlphaFoldDB" id="A0A939NKM3"/>
<dbReference type="SUPFAM" id="SSF51735">
    <property type="entry name" value="NAD(P)-binding Rossmann-fold domains"/>
    <property type="match status" value="1"/>
</dbReference>
<feature type="domain" description="3-hydroxyacyl-CoA dehydrogenase NAD binding" evidence="1">
    <location>
        <begin position="1"/>
        <end position="67"/>
    </location>
</feature>